<evidence type="ECO:0000313" key="2">
    <source>
        <dbReference type="EMBL" id="OAD54137.1"/>
    </source>
</evidence>
<keyword evidence="3" id="KW-1185">Reference proteome</keyword>
<feature type="compositionally biased region" description="Basic and acidic residues" evidence="1">
    <location>
        <begin position="1"/>
        <end position="12"/>
    </location>
</feature>
<dbReference type="Proteomes" id="UP000250275">
    <property type="component" value="Unassembled WGS sequence"/>
</dbReference>
<name>A0A310SKR7_9HYME</name>
<gene>
    <name evidence="2" type="ORF">WN48_08305</name>
</gene>
<accession>A0A310SKR7</accession>
<organism evidence="2 3">
    <name type="scientific">Eufriesea mexicana</name>
    <dbReference type="NCBI Taxonomy" id="516756"/>
    <lineage>
        <taxon>Eukaryota</taxon>
        <taxon>Metazoa</taxon>
        <taxon>Ecdysozoa</taxon>
        <taxon>Arthropoda</taxon>
        <taxon>Hexapoda</taxon>
        <taxon>Insecta</taxon>
        <taxon>Pterygota</taxon>
        <taxon>Neoptera</taxon>
        <taxon>Endopterygota</taxon>
        <taxon>Hymenoptera</taxon>
        <taxon>Apocrita</taxon>
        <taxon>Aculeata</taxon>
        <taxon>Apoidea</taxon>
        <taxon>Anthophila</taxon>
        <taxon>Apidae</taxon>
        <taxon>Eufriesea</taxon>
    </lineage>
</organism>
<dbReference type="AlphaFoldDB" id="A0A310SKR7"/>
<sequence length="57" mass="6485">MHVRVGERRSEEDSTGICSGARKMHERVAAFNRSPERSRATGNPFDRVITPDILWVC</sequence>
<protein>
    <submittedName>
        <fullName evidence="2">Uncharacterized protein</fullName>
    </submittedName>
</protein>
<evidence type="ECO:0000256" key="1">
    <source>
        <dbReference type="SAM" id="MobiDB-lite"/>
    </source>
</evidence>
<dbReference type="EMBL" id="KQ765119">
    <property type="protein sequence ID" value="OAD54137.1"/>
    <property type="molecule type" value="Genomic_DNA"/>
</dbReference>
<feature type="region of interest" description="Disordered" evidence="1">
    <location>
        <begin position="1"/>
        <end position="21"/>
    </location>
</feature>
<proteinExistence type="predicted"/>
<evidence type="ECO:0000313" key="3">
    <source>
        <dbReference type="Proteomes" id="UP000250275"/>
    </source>
</evidence>
<reference evidence="2 3" key="1">
    <citation type="submission" date="2015-07" db="EMBL/GenBank/DDBJ databases">
        <title>The genome of Eufriesea mexicana.</title>
        <authorList>
            <person name="Pan H."/>
            <person name="Kapheim K."/>
        </authorList>
    </citation>
    <scope>NUCLEOTIDE SEQUENCE [LARGE SCALE GENOMIC DNA]</scope>
    <source>
        <strain evidence="2">0111107269</strain>
        <tissue evidence="2">Whole body</tissue>
    </source>
</reference>